<keyword evidence="1" id="KW-0812">Transmembrane</keyword>
<evidence type="ECO:0008006" key="5">
    <source>
        <dbReference type="Google" id="ProtNLM"/>
    </source>
</evidence>
<evidence type="ECO:0000313" key="3">
    <source>
        <dbReference type="EMBL" id="DBA31216.1"/>
    </source>
</evidence>
<evidence type="ECO:0000256" key="1">
    <source>
        <dbReference type="SAM" id="Phobius"/>
    </source>
</evidence>
<evidence type="ECO:0000313" key="4">
    <source>
        <dbReference type="Proteomes" id="UP001181693"/>
    </source>
</evidence>
<proteinExistence type="predicted"/>
<dbReference type="EMBL" id="DYDO01000002">
    <property type="protein sequence ID" value="DBA31216.1"/>
    <property type="molecule type" value="Genomic_DNA"/>
</dbReference>
<organism evidence="3 4">
    <name type="scientific">Pyxicephalus adspersus</name>
    <name type="common">African bullfrog</name>
    <dbReference type="NCBI Taxonomy" id="30357"/>
    <lineage>
        <taxon>Eukaryota</taxon>
        <taxon>Metazoa</taxon>
        <taxon>Chordata</taxon>
        <taxon>Craniata</taxon>
        <taxon>Vertebrata</taxon>
        <taxon>Euteleostomi</taxon>
        <taxon>Amphibia</taxon>
        <taxon>Batrachia</taxon>
        <taxon>Anura</taxon>
        <taxon>Neobatrachia</taxon>
        <taxon>Ranoidea</taxon>
        <taxon>Pyxicephalidae</taxon>
        <taxon>Pyxicephalinae</taxon>
        <taxon>Pyxicephalus</taxon>
    </lineage>
</organism>
<dbReference type="Proteomes" id="UP001181693">
    <property type="component" value="Unassembled WGS sequence"/>
</dbReference>
<reference evidence="3" key="1">
    <citation type="thesis" date="2020" institute="ProQuest LLC" country="789 East Eisenhower Parkway, Ann Arbor, MI, USA">
        <title>Comparative Genomics and Chromosome Evolution.</title>
        <authorList>
            <person name="Mudd A.B."/>
        </authorList>
    </citation>
    <scope>NUCLEOTIDE SEQUENCE</scope>
    <source>
        <strain evidence="3">1538</strain>
        <tissue evidence="3">Blood</tissue>
    </source>
</reference>
<accession>A0AAV3AIE2</accession>
<feature type="chain" id="PRO_5044714402" description="Small integral membrane protein 30" evidence="2">
    <location>
        <begin position="27"/>
        <end position="61"/>
    </location>
</feature>
<dbReference type="PANTHER" id="PTHR36878:SF1">
    <property type="entry name" value="SMALL INTEGRAL MEMBRANE PROTEIN 30"/>
    <property type="match status" value="1"/>
</dbReference>
<keyword evidence="4" id="KW-1185">Reference proteome</keyword>
<dbReference type="PANTHER" id="PTHR36878">
    <property type="entry name" value="SMALL INTEGRAL MEMBRANE PROTEIN 30"/>
    <property type="match status" value="1"/>
</dbReference>
<feature type="signal peptide" evidence="2">
    <location>
        <begin position="1"/>
        <end position="26"/>
    </location>
</feature>
<gene>
    <name evidence="3" type="ORF">GDO54_007097</name>
</gene>
<keyword evidence="1" id="KW-0472">Membrane</keyword>
<dbReference type="InterPro" id="IPR031742">
    <property type="entry name" value="DUF4730"/>
</dbReference>
<sequence>MAFLGRIYLTLTVCISLFFVLPGVEAEDEGNVIAAVLGFVLAGICFCACLGYYARSRDGRR</sequence>
<keyword evidence="2" id="KW-0732">Signal</keyword>
<keyword evidence="1" id="KW-1133">Transmembrane helix</keyword>
<evidence type="ECO:0000256" key="2">
    <source>
        <dbReference type="SAM" id="SignalP"/>
    </source>
</evidence>
<name>A0AAV3AIE2_PYXAD</name>
<protein>
    <recommendedName>
        <fullName evidence="5">Small integral membrane protein 30</fullName>
    </recommendedName>
</protein>
<feature type="transmembrane region" description="Helical" evidence="1">
    <location>
        <begin position="36"/>
        <end position="54"/>
    </location>
</feature>
<dbReference type="AlphaFoldDB" id="A0AAV3AIE2"/>
<dbReference type="Pfam" id="PF15873">
    <property type="entry name" value="DUF4730"/>
    <property type="match status" value="1"/>
</dbReference>
<dbReference type="EMBL" id="DYDO01000002">
    <property type="protein sequence ID" value="DBA31217.1"/>
    <property type="molecule type" value="Genomic_DNA"/>
</dbReference>
<comment type="caution">
    <text evidence="3">The sequence shown here is derived from an EMBL/GenBank/DDBJ whole genome shotgun (WGS) entry which is preliminary data.</text>
</comment>